<dbReference type="InterPro" id="IPR026960">
    <property type="entry name" value="RVT-Znf"/>
</dbReference>
<protein>
    <recommendedName>
        <fullName evidence="5">RNase H type-1 domain-containing protein</fullName>
    </recommendedName>
</protein>
<dbReference type="AlphaFoldDB" id="A0A7N2MBI7"/>
<keyword evidence="4" id="KW-1185">Reference proteome</keyword>
<dbReference type="GO" id="GO:0004523">
    <property type="term" value="F:RNA-DNA hybrid ribonuclease activity"/>
    <property type="evidence" value="ECO:0007669"/>
    <property type="project" value="InterPro"/>
</dbReference>
<dbReference type="Proteomes" id="UP000594261">
    <property type="component" value="Chromosome 8"/>
</dbReference>
<dbReference type="Gene3D" id="3.30.420.10">
    <property type="entry name" value="Ribonuclease H-like superfamily/Ribonuclease H"/>
    <property type="match status" value="1"/>
</dbReference>
<dbReference type="InParanoid" id="A0A7N2MBI7"/>
<reference evidence="3" key="2">
    <citation type="submission" date="2021-01" db="UniProtKB">
        <authorList>
            <consortium name="EnsemblPlants"/>
        </authorList>
    </citation>
    <scope>IDENTIFICATION</scope>
</reference>
<dbReference type="EMBL" id="LRBV02000008">
    <property type="status" value="NOT_ANNOTATED_CDS"/>
    <property type="molecule type" value="Genomic_DNA"/>
</dbReference>
<name>A0A7N2MBI7_QUELO</name>
<dbReference type="InterPro" id="IPR036397">
    <property type="entry name" value="RNaseH_sf"/>
</dbReference>
<evidence type="ECO:0000313" key="3">
    <source>
        <dbReference type="EnsemblPlants" id="QL08p031025:mrna"/>
    </source>
</evidence>
<dbReference type="InterPro" id="IPR052929">
    <property type="entry name" value="RNase_H-like_EbsB-rel"/>
</dbReference>
<accession>A0A7N2MBI7</accession>
<dbReference type="InterPro" id="IPR044730">
    <property type="entry name" value="RNase_H-like_dom_plant"/>
</dbReference>
<dbReference type="InterPro" id="IPR002156">
    <property type="entry name" value="RNaseH_domain"/>
</dbReference>
<dbReference type="CDD" id="cd06222">
    <property type="entry name" value="RNase_H_like"/>
    <property type="match status" value="1"/>
</dbReference>
<dbReference type="InterPro" id="IPR012337">
    <property type="entry name" value="RNaseH-like_sf"/>
</dbReference>
<dbReference type="Gramene" id="QL08p031025:mrna">
    <property type="protein sequence ID" value="QL08p031025:mrna"/>
    <property type="gene ID" value="QL08p031025"/>
</dbReference>
<dbReference type="EnsemblPlants" id="QL08p031025:mrna">
    <property type="protein sequence ID" value="QL08p031025:mrna"/>
    <property type="gene ID" value="QL08p031025"/>
</dbReference>
<dbReference type="PANTHER" id="PTHR47074">
    <property type="entry name" value="BNAC02G40300D PROTEIN"/>
    <property type="match status" value="1"/>
</dbReference>
<dbReference type="SUPFAM" id="SSF53098">
    <property type="entry name" value="Ribonuclease H-like"/>
    <property type="match status" value="1"/>
</dbReference>
<dbReference type="GO" id="GO:0003676">
    <property type="term" value="F:nucleic acid binding"/>
    <property type="evidence" value="ECO:0007669"/>
    <property type="project" value="InterPro"/>
</dbReference>
<evidence type="ECO:0000313" key="4">
    <source>
        <dbReference type="Proteomes" id="UP000594261"/>
    </source>
</evidence>
<dbReference type="Pfam" id="PF13966">
    <property type="entry name" value="zf-RVT"/>
    <property type="match status" value="1"/>
</dbReference>
<proteinExistence type="predicted"/>
<dbReference type="PANTHER" id="PTHR47074:SF48">
    <property type="entry name" value="POLYNUCLEOTIDYL TRANSFERASE, RIBONUCLEASE H-LIKE SUPERFAMILY PROTEIN"/>
    <property type="match status" value="1"/>
</dbReference>
<dbReference type="Pfam" id="PF13456">
    <property type="entry name" value="RVT_3"/>
    <property type="match status" value="1"/>
</dbReference>
<sequence length="338" mass="38100">MCERIRGDKWLPDLQASRVISPQKNFPNNTRVCALIDEESGRWLEDRVREEFLPHEAEAIISIHLSTTGTEDKLIWSATSNGCYSTKSAYHLLSNEGELSEPGPSNPTAHKQFCRQLWSLNVPNKIRHFLWRASNDSLPTKKNLQKRNIMSESTCERCGDDTEDTIHGIWGCPLDLAPMHEADFHPTHWLSPPLSFYKINYDGVTFQDSALAGLGVVVRYSNGWVIAALSERITLPPTVEVLEALACRKAVSFVIDLDIHDVVFEGDSEVIFKHLSSDQPSMAAFGHIVDDARSLAARLRSFHFSNTKRKGNMVADKLAQLAKVLYEPKIWLEPRGHP</sequence>
<evidence type="ECO:0000259" key="2">
    <source>
        <dbReference type="Pfam" id="PF13966"/>
    </source>
</evidence>
<evidence type="ECO:0008006" key="5">
    <source>
        <dbReference type="Google" id="ProtNLM"/>
    </source>
</evidence>
<evidence type="ECO:0000259" key="1">
    <source>
        <dbReference type="Pfam" id="PF13456"/>
    </source>
</evidence>
<reference evidence="3 4" key="1">
    <citation type="journal article" date="2016" name="G3 (Bethesda)">
        <title>First Draft Assembly and Annotation of the Genome of a California Endemic Oak Quercus lobata Nee (Fagaceae).</title>
        <authorList>
            <person name="Sork V.L."/>
            <person name="Fitz-Gibbon S.T."/>
            <person name="Puiu D."/>
            <person name="Crepeau M."/>
            <person name="Gugger P.F."/>
            <person name="Sherman R."/>
            <person name="Stevens K."/>
            <person name="Langley C.H."/>
            <person name="Pellegrini M."/>
            <person name="Salzberg S.L."/>
        </authorList>
    </citation>
    <scope>NUCLEOTIDE SEQUENCE [LARGE SCALE GENOMIC DNA]</scope>
    <source>
        <strain evidence="3 4">cv. SW786</strain>
    </source>
</reference>
<organism evidence="3 4">
    <name type="scientific">Quercus lobata</name>
    <name type="common">Valley oak</name>
    <dbReference type="NCBI Taxonomy" id="97700"/>
    <lineage>
        <taxon>Eukaryota</taxon>
        <taxon>Viridiplantae</taxon>
        <taxon>Streptophyta</taxon>
        <taxon>Embryophyta</taxon>
        <taxon>Tracheophyta</taxon>
        <taxon>Spermatophyta</taxon>
        <taxon>Magnoliopsida</taxon>
        <taxon>eudicotyledons</taxon>
        <taxon>Gunneridae</taxon>
        <taxon>Pentapetalae</taxon>
        <taxon>rosids</taxon>
        <taxon>fabids</taxon>
        <taxon>Fagales</taxon>
        <taxon>Fagaceae</taxon>
        <taxon>Quercus</taxon>
    </lineage>
</organism>
<dbReference type="OMA" id="CTICAHA"/>
<feature type="domain" description="Reverse transcriptase zinc-binding" evidence="2">
    <location>
        <begin position="84"/>
        <end position="174"/>
    </location>
</feature>
<feature type="domain" description="RNase H type-1" evidence="1">
    <location>
        <begin position="200"/>
        <end position="321"/>
    </location>
</feature>